<feature type="chain" id="PRO_5026790382" description="Peptidylprolyl isomerase" evidence="1">
    <location>
        <begin position="24"/>
        <end position="357"/>
    </location>
</feature>
<gene>
    <name evidence="2" type="ORF">GN138_15020</name>
</gene>
<evidence type="ECO:0000256" key="1">
    <source>
        <dbReference type="SAM" id="SignalP"/>
    </source>
</evidence>
<organism evidence="2 3">
    <name type="scientific">Winogradskyella endarachnes</name>
    <dbReference type="NCBI Taxonomy" id="2681965"/>
    <lineage>
        <taxon>Bacteria</taxon>
        <taxon>Pseudomonadati</taxon>
        <taxon>Bacteroidota</taxon>
        <taxon>Flavobacteriia</taxon>
        <taxon>Flavobacteriales</taxon>
        <taxon>Flavobacteriaceae</taxon>
        <taxon>Winogradskyella</taxon>
    </lineage>
</organism>
<protein>
    <recommendedName>
        <fullName evidence="4">Peptidylprolyl isomerase</fullName>
    </recommendedName>
</protein>
<reference evidence="2 3" key="1">
    <citation type="submission" date="2019-12" db="EMBL/GenBank/DDBJ databases">
        <authorList>
            <person name="Li J."/>
        </authorList>
    </citation>
    <scope>NUCLEOTIDE SEQUENCE [LARGE SCALE GENOMIC DNA]</scope>
    <source>
        <strain evidence="2 3">HL2-2</strain>
    </source>
</reference>
<dbReference type="InterPro" id="IPR046357">
    <property type="entry name" value="PPIase_dom_sf"/>
</dbReference>
<dbReference type="AlphaFoldDB" id="A0A6L6UBT2"/>
<proteinExistence type="predicted"/>
<evidence type="ECO:0000313" key="3">
    <source>
        <dbReference type="Proteomes" id="UP000478208"/>
    </source>
</evidence>
<dbReference type="RefSeq" id="WP_157364818.1">
    <property type="nucleotide sequence ID" value="NZ_WOWS01000008.1"/>
</dbReference>
<dbReference type="EMBL" id="WOWS01000008">
    <property type="protein sequence ID" value="MUU79760.1"/>
    <property type="molecule type" value="Genomic_DNA"/>
</dbReference>
<dbReference type="GO" id="GO:0003755">
    <property type="term" value="F:peptidyl-prolyl cis-trans isomerase activity"/>
    <property type="evidence" value="ECO:0007669"/>
    <property type="project" value="InterPro"/>
</dbReference>
<comment type="caution">
    <text evidence="2">The sequence shown here is derived from an EMBL/GenBank/DDBJ whole genome shotgun (WGS) entry which is preliminary data.</text>
</comment>
<keyword evidence="3" id="KW-1185">Reference proteome</keyword>
<sequence>MKVKTLRLSIIFLALFSLLISCDNDDDGGTTTVELEDRTEQQVKDNDSIVLYLSTHYYNSAYIASSTNPKYTDIIITELPIDETTGEYLDMPDPDNNTLLIDAVTTYTTTYLEADYEYYVLHLNQGSGDSPNFTDEVRVRYEGTSINDDGGIFDVITTPGDLLLQGDGFSTFGTIRAWQLVMPMFNTADGFDLVDGIVDYNNFGLGVMFVPSGLGYFAGTSTGSSYDNLMFKFELLQYELEDHDNDGIPSYLEDLDDNTEAFDDDTDEDGFPNYIDFDDDGDDVSTFNELISTEYVVDTNENEEEPILATNEYEYSRSEVAGVITINTVTVVDSNGDGTPDYLDATIAIDYNEEEEE</sequence>
<dbReference type="Gene3D" id="3.10.50.40">
    <property type="match status" value="1"/>
</dbReference>
<dbReference type="PROSITE" id="PS51257">
    <property type="entry name" value="PROKAR_LIPOPROTEIN"/>
    <property type="match status" value="1"/>
</dbReference>
<feature type="signal peptide" evidence="1">
    <location>
        <begin position="1"/>
        <end position="23"/>
    </location>
</feature>
<evidence type="ECO:0008006" key="4">
    <source>
        <dbReference type="Google" id="ProtNLM"/>
    </source>
</evidence>
<keyword evidence="1" id="KW-0732">Signal</keyword>
<evidence type="ECO:0000313" key="2">
    <source>
        <dbReference type="EMBL" id="MUU79760.1"/>
    </source>
</evidence>
<dbReference type="Proteomes" id="UP000478208">
    <property type="component" value="Unassembled WGS sequence"/>
</dbReference>
<accession>A0A6L6UBT2</accession>
<name>A0A6L6UBT2_9FLAO</name>